<feature type="transmembrane region" description="Helical" evidence="1">
    <location>
        <begin position="178"/>
        <end position="199"/>
    </location>
</feature>
<feature type="domain" description="EamA" evidence="2">
    <location>
        <begin position="168"/>
        <end position="285"/>
    </location>
</feature>
<evidence type="ECO:0000256" key="1">
    <source>
        <dbReference type="SAM" id="Phobius"/>
    </source>
</evidence>
<feature type="transmembrane region" description="Helical" evidence="1">
    <location>
        <begin position="211"/>
        <end position="229"/>
    </location>
</feature>
<feature type="transmembrane region" description="Helical" evidence="1">
    <location>
        <begin position="268"/>
        <end position="286"/>
    </location>
</feature>
<sequence>MIYLIFSILSSTAIFILFKLLNIYKINTLQAIVVNYFVAATVGFLSYDNIINFEVIYNSKWFVGAVILGCLFIAIFNVMAITAQKNGISIASVASKMSVIIPIIFGIYIYNEKAGFLKIAGILVALIAVYLASIKTKENQPLTKSILLPTILFFGSGIIETSLKFIESNYVESNGIPIFSATIFACAAAVGFAILILKFSTKAIMPDFKSIPAGIVLGIVNYYSIYFLLKALQYNGSESSTIFTLNNVSIVMLSSVLGFVIFKERLSLKNITGIILAVLSIILVTSA</sequence>
<reference evidence="3 4" key="1">
    <citation type="submission" date="2019-06" db="EMBL/GenBank/DDBJ databases">
        <title>Flavobacteriaceae Paucihalobacterium erythroidium CWB-1, complete genome.</title>
        <authorList>
            <person name="Wu S."/>
        </authorList>
    </citation>
    <scope>NUCLEOTIDE SEQUENCE [LARGE SCALE GENOMIC DNA]</scope>
    <source>
        <strain evidence="3 4">CWB-1</strain>
    </source>
</reference>
<keyword evidence="4" id="KW-1185">Reference proteome</keyword>
<name>A0A506PFV3_9FLAO</name>
<dbReference type="Proteomes" id="UP000317332">
    <property type="component" value="Unassembled WGS sequence"/>
</dbReference>
<dbReference type="OrthoDB" id="1524053at2"/>
<proteinExistence type="predicted"/>
<dbReference type="InterPro" id="IPR000620">
    <property type="entry name" value="EamA_dom"/>
</dbReference>
<dbReference type="AlphaFoldDB" id="A0A506PFV3"/>
<dbReference type="Pfam" id="PF00892">
    <property type="entry name" value="EamA"/>
    <property type="match status" value="1"/>
</dbReference>
<feature type="transmembrane region" description="Helical" evidence="1">
    <location>
        <begin position="241"/>
        <end position="261"/>
    </location>
</feature>
<evidence type="ECO:0000313" key="4">
    <source>
        <dbReference type="Proteomes" id="UP000317332"/>
    </source>
</evidence>
<feature type="transmembrane region" description="Helical" evidence="1">
    <location>
        <begin position="6"/>
        <end position="24"/>
    </location>
</feature>
<keyword evidence="1" id="KW-0812">Transmembrane</keyword>
<organism evidence="3 4">
    <name type="scientific">Paucihalobacter ruber</name>
    <dbReference type="NCBI Taxonomy" id="2567861"/>
    <lineage>
        <taxon>Bacteria</taxon>
        <taxon>Pseudomonadati</taxon>
        <taxon>Bacteroidota</taxon>
        <taxon>Flavobacteriia</taxon>
        <taxon>Flavobacteriales</taxon>
        <taxon>Flavobacteriaceae</taxon>
        <taxon>Paucihalobacter</taxon>
    </lineage>
</organism>
<keyword evidence="1" id="KW-0472">Membrane</keyword>
<dbReference type="RefSeq" id="WP_140990772.1">
    <property type="nucleotide sequence ID" value="NZ_VHIQ01000006.1"/>
</dbReference>
<accession>A0A506PFV3</accession>
<dbReference type="Gene3D" id="1.10.3730.20">
    <property type="match status" value="1"/>
</dbReference>
<comment type="caution">
    <text evidence="3">The sequence shown here is derived from an EMBL/GenBank/DDBJ whole genome shotgun (WGS) entry which is preliminary data.</text>
</comment>
<dbReference type="SUPFAM" id="SSF103481">
    <property type="entry name" value="Multidrug resistance efflux transporter EmrE"/>
    <property type="match status" value="2"/>
</dbReference>
<keyword evidence="1" id="KW-1133">Transmembrane helix</keyword>
<evidence type="ECO:0000313" key="3">
    <source>
        <dbReference type="EMBL" id="TPV32275.1"/>
    </source>
</evidence>
<feature type="transmembrane region" description="Helical" evidence="1">
    <location>
        <begin position="62"/>
        <end position="81"/>
    </location>
</feature>
<dbReference type="InterPro" id="IPR037185">
    <property type="entry name" value="EmrE-like"/>
</dbReference>
<protein>
    <submittedName>
        <fullName evidence="3">EamA/RhaT family transporter</fullName>
    </submittedName>
</protein>
<feature type="transmembrane region" description="Helical" evidence="1">
    <location>
        <begin position="31"/>
        <end position="50"/>
    </location>
</feature>
<dbReference type="GO" id="GO:0016020">
    <property type="term" value="C:membrane"/>
    <property type="evidence" value="ECO:0007669"/>
    <property type="project" value="InterPro"/>
</dbReference>
<feature type="transmembrane region" description="Helical" evidence="1">
    <location>
        <begin position="146"/>
        <end position="166"/>
    </location>
</feature>
<dbReference type="EMBL" id="VHIQ01000006">
    <property type="protein sequence ID" value="TPV32275.1"/>
    <property type="molecule type" value="Genomic_DNA"/>
</dbReference>
<evidence type="ECO:0000259" key="2">
    <source>
        <dbReference type="Pfam" id="PF00892"/>
    </source>
</evidence>
<feature type="transmembrane region" description="Helical" evidence="1">
    <location>
        <begin position="88"/>
        <end position="110"/>
    </location>
</feature>
<feature type="transmembrane region" description="Helical" evidence="1">
    <location>
        <begin position="116"/>
        <end position="134"/>
    </location>
</feature>
<gene>
    <name evidence="3" type="ORF">FJ651_11965</name>
</gene>